<keyword evidence="3" id="KW-1185">Reference proteome</keyword>
<evidence type="ECO:0000313" key="2">
    <source>
        <dbReference type="EMBL" id="GFM99312.1"/>
    </source>
</evidence>
<name>A0A7J0CA39_9ACTN</name>
<accession>A0A7J0CA39</accession>
<evidence type="ECO:0000256" key="1">
    <source>
        <dbReference type="SAM" id="MobiDB-lite"/>
    </source>
</evidence>
<evidence type="ECO:0000313" key="3">
    <source>
        <dbReference type="Proteomes" id="UP000498980"/>
    </source>
</evidence>
<gene>
    <name evidence="2" type="ORF">Sfulv_41230</name>
</gene>
<reference evidence="2 3" key="1">
    <citation type="submission" date="2020-05" db="EMBL/GenBank/DDBJ databases">
        <title>Whole genome shotgun sequence of Streptomyces fulvorobeus NBRC 15897.</title>
        <authorList>
            <person name="Komaki H."/>
            <person name="Tamura T."/>
        </authorList>
    </citation>
    <scope>NUCLEOTIDE SEQUENCE [LARGE SCALE GENOMIC DNA]</scope>
    <source>
        <strain evidence="2 3">NBRC 15897</strain>
    </source>
</reference>
<sequence>MGDDMAGSFGACGRNALLRFYPDGTLPDPPFGRCASRSGHPAHSATRRPGEAPAPLKSD</sequence>
<dbReference type="Proteomes" id="UP000498980">
    <property type="component" value="Unassembled WGS sequence"/>
</dbReference>
<proteinExistence type="predicted"/>
<dbReference type="EMBL" id="BLWC01000001">
    <property type="protein sequence ID" value="GFM99312.1"/>
    <property type="molecule type" value="Genomic_DNA"/>
</dbReference>
<protein>
    <submittedName>
        <fullName evidence="2">Uncharacterized protein</fullName>
    </submittedName>
</protein>
<feature type="region of interest" description="Disordered" evidence="1">
    <location>
        <begin position="28"/>
        <end position="59"/>
    </location>
</feature>
<comment type="caution">
    <text evidence="2">The sequence shown here is derived from an EMBL/GenBank/DDBJ whole genome shotgun (WGS) entry which is preliminary data.</text>
</comment>
<dbReference type="AlphaFoldDB" id="A0A7J0CA39"/>
<organism evidence="2 3">
    <name type="scientific">Streptomyces fulvorobeus</name>
    <dbReference type="NCBI Taxonomy" id="284028"/>
    <lineage>
        <taxon>Bacteria</taxon>
        <taxon>Bacillati</taxon>
        <taxon>Actinomycetota</taxon>
        <taxon>Actinomycetes</taxon>
        <taxon>Kitasatosporales</taxon>
        <taxon>Streptomycetaceae</taxon>
        <taxon>Streptomyces</taxon>
    </lineage>
</organism>